<organism evidence="6 7">
    <name type="scientific">Oopsacas minuta</name>
    <dbReference type="NCBI Taxonomy" id="111878"/>
    <lineage>
        <taxon>Eukaryota</taxon>
        <taxon>Metazoa</taxon>
        <taxon>Porifera</taxon>
        <taxon>Hexactinellida</taxon>
        <taxon>Hexasterophora</taxon>
        <taxon>Lyssacinosida</taxon>
        <taxon>Leucopsacidae</taxon>
        <taxon>Oopsacas</taxon>
    </lineage>
</organism>
<proteinExistence type="inferred from homology"/>
<keyword evidence="5" id="KW-0812">Transmembrane</keyword>
<evidence type="ECO:0000256" key="4">
    <source>
        <dbReference type="ARBA" id="ARBA00044157"/>
    </source>
</evidence>
<dbReference type="GO" id="GO:0005524">
    <property type="term" value="F:ATP binding"/>
    <property type="evidence" value="ECO:0007669"/>
    <property type="project" value="UniProtKB-KW"/>
</dbReference>
<dbReference type="AlphaFoldDB" id="A0AAV7KGZ3"/>
<dbReference type="FunFam" id="3.40.50.300:FF:000485">
    <property type="entry name" value="Dephospho-CoA kinase CAB5"/>
    <property type="match status" value="1"/>
</dbReference>
<dbReference type="EMBL" id="JAKMXF010000033">
    <property type="protein sequence ID" value="KAI6660597.1"/>
    <property type="molecule type" value="Genomic_DNA"/>
</dbReference>
<keyword evidence="3" id="KW-0067">ATP-binding</keyword>
<protein>
    <recommendedName>
        <fullName evidence="4">Dephospho-CoA kinase domain-containing protein</fullName>
    </recommendedName>
</protein>
<dbReference type="Pfam" id="PF01121">
    <property type="entry name" value="CoaE"/>
    <property type="match status" value="1"/>
</dbReference>
<sequence>MIIVGLTGGIATGKSTVSSSLARFGEVTIVDADLIAREVVEPGKPALKKIVSQFGTVVLCSDGHLDRKAMGDIIFNDPISRLKLNNITHPYIQRTMLWQTFLAFLKGKKYVILDSPLLFESGKLYSYMNACVVVYCDEDTQRTRLMERNQLSEQEANERIGSQMPLKVKCKMADFVINNSKSREQTIEQTVEIHKKLLTLSRVKGVSRNMFIFIVVILILAIVYISPKILDIFIST</sequence>
<dbReference type="GO" id="GO:0004140">
    <property type="term" value="F:dephospho-CoA kinase activity"/>
    <property type="evidence" value="ECO:0007669"/>
    <property type="project" value="InterPro"/>
</dbReference>
<dbReference type="GO" id="GO:0015937">
    <property type="term" value="P:coenzyme A biosynthetic process"/>
    <property type="evidence" value="ECO:0007669"/>
    <property type="project" value="InterPro"/>
</dbReference>
<evidence type="ECO:0000313" key="6">
    <source>
        <dbReference type="EMBL" id="KAI6660597.1"/>
    </source>
</evidence>
<evidence type="ECO:0000256" key="2">
    <source>
        <dbReference type="ARBA" id="ARBA00022741"/>
    </source>
</evidence>
<dbReference type="NCBIfam" id="TIGR00152">
    <property type="entry name" value="dephospho-CoA kinase"/>
    <property type="match status" value="1"/>
</dbReference>
<keyword evidence="5" id="KW-1133">Transmembrane helix</keyword>
<comment type="similarity">
    <text evidence="1">Belongs to the CoaE family.</text>
</comment>
<dbReference type="PANTHER" id="PTHR10695">
    <property type="entry name" value="DEPHOSPHO-COA KINASE-RELATED"/>
    <property type="match status" value="1"/>
</dbReference>
<evidence type="ECO:0000256" key="1">
    <source>
        <dbReference type="ARBA" id="ARBA00009018"/>
    </source>
</evidence>
<dbReference type="Proteomes" id="UP001165289">
    <property type="component" value="Unassembled WGS sequence"/>
</dbReference>
<evidence type="ECO:0000256" key="5">
    <source>
        <dbReference type="SAM" id="Phobius"/>
    </source>
</evidence>
<dbReference type="SUPFAM" id="SSF52540">
    <property type="entry name" value="P-loop containing nucleoside triphosphate hydrolases"/>
    <property type="match status" value="1"/>
</dbReference>
<feature type="transmembrane region" description="Helical" evidence="5">
    <location>
        <begin position="210"/>
        <end position="230"/>
    </location>
</feature>
<dbReference type="InterPro" id="IPR027417">
    <property type="entry name" value="P-loop_NTPase"/>
</dbReference>
<evidence type="ECO:0000256" key="3">
    <source>
        <dbReference type="ARBA" id="ARBA00022840"/>
    </source>
</evidence>
<keyword evidence="5" id="KW-0472">Membrane</keyword>
<dbReference type="PANTHER" id="PTHR10695:SF46">
    <property type="entry name" value="BIFUNCTIONAL COENZYME A SYNTHASE-RELATED"/>
    <property type="match status" value="1"/>
</dbReference>
<evidence type="ECO:0000313" key="7">
    <source>
        <dbReference type="Proteomes" id="UP001165289"/>
    </source>
</evidence>
<gene>
    <name evidence="6" type="ORF">LOD99_14181</name>
</gene>
<reference evidence="6 7" key="1">
    <citation type="journal article" date="2023" name="BMC Biol.">
        <title>The compact genome of the sponge Oopsacas minuta (Hexactinellida) is lacking key metazoan core genes.</title>
        <authorList>
            <person name="Santini S."/>
            <person name="Schenkelaars Q."/>
            <person name="Jourda C."/>
            <person name="Duchesne M."/>
            <person name="Belahbib H."/>
            <person name="Rocher C."/>
            <person name="Selva M."/>
            <person name="Riesgo A."/>
            <person name="Vervoort M."/>
            <person name="Leys S.P."/>
            <person name="Kodjabachian L."/>
            <person name="Le Bivic A."/>
            <person name="Borchiellini C."/>
            <person name="Claverie J.M."/>
            <person name="Renard E."/>
        </authorList>
    </citation>
    <scope>NUCLEOTIDE SEQUENCE [LARGE SCALE GENOMIC DNA]</scope>
    <source>
        <strain evidence="6">SPO-2</strain>
    </source>
</reference>
<name>A0AAV7KGZ3_9METZ</name>
<keyword evidence="7" id="KW-1185">Reference proteome</keyword>
<dbReference type="HAMAP" id="MF_00376">
    <property type="entry name" value="Dephospho_CoA_kinase"/>
    <property type="match status" value="1"/>
</dbReference>
<dbReference type="CDD" id="cd02022">
    <property type="entry name" value="DPCK"/>
    <property type="match status" value="1"/>
</dbReference>
<dbReference type="GO" id="GO:0005737">
    <property type="term" value="C:cytoplasm"/>
    <property type="evidence" value="ECO:0007669"/>
    <property type="project" value="UniProtKB-ARBA"/>
</dbReference>
<accession>A0AAV7KGZ3</accession>
<keyword evidence="6" id="KW-0808">Transferase</keyword>
<keyword evidence="6" id="KW-0418">Kinase</keyword>
<dbReference type="PROSITE" id="PS51219">
    <property type="entry name" value="DPCK"/>
    <property type="match status" value="1"/>
</dbReference>
<keyword evidence="2" id="KW-0547">Nucleotide-binding</keyword>
<dbReference type="InterPro" id="IPR001977">
    <property type="entry name" value="Depp_CoAkinase"/>
</dbReference>
<dbReference type="Gene3D" id="3.40.50.300">
    <property type="entry name" value="P-loop containing nucleotide triphosphate hydrolases"/>
    <property type="match status" value="1"/>
</dbReference>
<comment type="caution">
    <text evidence="6">The sequence shown here is derived from an EMBL/GenBank/DDBJ whole genome shotgun (WGS) entry which is preliminary data.</text>
</comment>